<evidence type="ECO:0000313" key="8">
    <source>
        <dbReference type="Proteomes" id="UP000062043"/>
    </source>
</evidence>
<feature type="transmembrane region" description="Helical" evidence="6">
    <location>
        <begin position="159"/>
        <end position="178"/>
    </location>
</feature>
<protein>
    <submittedName>
        <fullName evidence="7">Permease</fullName>
    </submittedName>
</protein>
<feature type="transmembrane region" description="Helical" evidence="6">
    <location>
        <begin position="41"/>
        <end position="64"/>
    </location>
</feature>
<dbReference type="EMBL" id="CP007140">
    <property type="protein sequence ID" value="AJC71748.1"/>
    <property type="molecule type" value="Genomic_DNA"/>
</dbReference>
<evidence type="ECO:0000256" key="6">
    <source>
        <dbReference type="SAM" id="Phobius"/>
    </source>
</evidence>
<feature type="transmembrane region" description="Helical" evidence="6">
    <location>
        <begin position="136"/>
        <end position="153"/>
    </location>
</feature>
<dbReference type="PANTHER" id="PTHR30250">
    <property type="entry name" value="PST FAMILY PREDICTED COLANIC ACID TRANSPORTER"/>
    <property type="match status" value="1"/>
</dbReference>
<feature type="transmembrane region" description="Helical" evidence="6">
    <location>
        <begin position="76"/>
        <end position="95"/>
    </location>
</feature>
<keyword evidence="8" id="KW-1185">Reference proteome</keyword>
<evidence type="ECO:0000256" key="2">
    <source>
        <dbReference type="ARBA" id="ARBA00022475"/>
    </source>
</evidence>
<evidence type="ECO:0000256" key="5">
    <source>
        <dbReference type="ARBA" id="ARBA00023136"/>
    </source>
</evidence>
<dbReference type="PANTHER" id="PTHR30250:SF11">
    <property type="entry name" value="O-ANTIGEN TRANSPORTER-RELATED"/>
    <property type="match status" value="1"/>
</dbReference>
<organism evidence="7 8">
    <name type="scientific">Thermococcus guaymasensis DSM 11113</name>
    <dbReference type="NCBI Taxonomy" id="1432656"/>
    <lineage>
        <taxon>Archaea</taxon>
        <taxon>Methanobacteriati</taxon>
        <taxon>Methanobacteriota</taxon>
        <taxon>Thermococci</taxon>
        <taxon>Thermococcales</taxon>
        <taxon>Thermococcaceae</taxon>
        <taxon>Thermococcus</taxon>
    </lineage>
</organism>
<evidence type="ECO:0000256" key="3">
    <source>
        <dbReference type="ARBA" id="ARBA00022692"/>
    </source>
</evidence>
<feature type="transmembrane region" description="Helical" evidence="6">
    <location>
        <begin position="306"/>
        <end position="326"/>
    </location>
</feature>
<keyword evidence="3 6" id="KW-0812">Transmembrane</keyword>
<dbReference type="AlphaFoldDB" id="A0A0X1KKF7"/>
<feature type="transmembrane region" description="Helical" evidence="6">
    <location>
        <begin position="268"/>
        <end position="294"/>
    </location>
</feature>
<keyword evidence="4 6" id="KW-1133">Transmembrane helix</keyword>
<dbReference type="KEGG" id="tgy:X802_05940"/>
<evidence type="ECO:0000256" key="4">
    <source>
        <dbReference type="ARBA" id="ARBA00022989"/>
    </source>
</evidence>
<comment type="subcellular location">
    <subcellularLocation>
        <location evidence="1">Cell membrane</location>
        <topology evidence="1">Multi-pass membrane protein</topology>
    </subcellularLocation>
</comment>
<name>A0A0X1KKF7_9EURY</name>
<dbReference type="Proteomes" id="UP000062043">
    <property type="component" value="Chromosome"/>
</dbReference>
<accession>A0A0X1KKF7</accession>
<evidence type="ECO:0000256" key="1">
    <source>
        <dbReference type="ARBA" id="ARBA00004651"/>
    </source>
</evidence>
<dbReference type="PATRIC" id="fig|1432656.3.peg.1152"/>
<evidence type="ECO:0000313" key="7">
    <source>
        <dbReference type="EMBL" id="AJC71748.1"/>
    </source>
</evidence>
<reference evidence="7 8" key="1">
    <citation type="submission" date="2014-01" db="EMBL/GenBank/DDBJ databases">
        <title>Genome sequencing of Thermococcus guaymasensis.</title>
        <authorList>
            <person name="Zhang X."/>
            <person name="Alvare G."/>
            <person name="Fristensky B."/>
            <person name="Chen L."/>
            <person name="Suen T."/>
            <person name="Chen Q."/>
            <person name="Ma K."/>
        </authorList>
    </citation>
    <scope>NUCLEOTIDE SEQUENCE [LARGE SCALE GENOMIC DNA]</scope>
    <source>
        <strain evidence="7 8">DSM 11113</strain>
    </source>
</reference>
<feature type="transmembrane region" description="Helical" evidence="6">
    <location>
        <begin position="234"/>
        <end position="256"/>
    </location>
</feature>
<keyword evidence="2" id="KW-1003">Cell membrane</keyword>
<dbReference type="InterPro" id="IPR050833">
    <property type="entry name" value="Poly_Biosynth_Transport"/>
</dbReference>
<sequence>MKTLLKSTTDLSLATIVMAVSGLFFWIFAARLYSPEDVGTASALISFINLVFALSTIGLNVGLIRFYKEYGKSATGTTIITMLLLSIGLTTAYVVTNPGNIIEAPEIVIGAYLTCVFGALYNALGFVSIPLRRTDVYVKMSFLYGLRILFLLPTRALKAAGMVLATSVGLALATAFGLREFKGEISPTLDLKFIRESFAISMSNYLGSLVNVLPVYLMPTIILMELGREWTGYYYVGFTVGNLLMTPIVALSTVLMRDGDRKLFRKSLVIVLVYWLLATAGVFSLGTHVLSIFGEDYTKALPMLKLIALGLGPFGFVYLGISALTVKGKPSRILAVNLVRGSSFLALSYFLLPEYGITGIGIAWVFAHLLATLLLDPKTF</sequence>
<feature type="transmembrane region" description="Helical" evidence="6">
    <location>
        <begin position="107"/>
        <end position="129"/>
    </location>
</feature>
<dbReference type="GO" id="GO:0005886">
    <property type="term" value="C:plasma membrane"/>
    <property type="evidence" value="ECO:0007669"/>
    <property type="project" value="UniProtKB-SubCell"/>
</dbReference>
<keyword evidence="5 6" id="KW-0472">Membrane</keyword>
<proteinExistence type="predicted"/>
<feature type="transmembrane region" description="Helical" evidence="6">
    <location>
        <begin position="198"/>
        <end position="222"/>
    </location>
</feature>
<dbReference type="STRING" id="1432656.X802_05940"/>
<gene>
    <name evidence="7" type="ORF">X802_05940</name>
</gene>
<feature type="transmembrane region" description="Helical" evidence="6">
    <location>
        <begin position="12"/>
        <end position="29"/>
    </location>
</feature>